<proteinExistence type="predicted"/>
<evidence type="ECO:0000313" key="1">
    <source>
        <dbReference type="EMBL" id="KAJ7749104.1"/>
    </source>
</evidence>
<sequence length="235" mass="26186">MENGLMNTRNLSELPPTILDFNATELVVPPSFIVKALGRAILLDPDTKSILLVHSPTHGGQNTHNRYLPWLATMWSIMEHVREARVLWRNAVAKVKEILANQTTSDAAVDHAKAAIEALDILGWDENVKGFKAGGFVERLALWFTTDWLRSDHEDQMLELLASDLGHGATTGIQTSFFVKSLEQAYSDPDGYRTSHKFAWLRRLGSSLATKERTRVGTIGNKDANHWVALGINTD</sequence>
<name>A0AAD7ITK1_9AGAR</name>
<dbReference type="Proteomes" id="UP001215598">
    <property type="component" value="Unassembled WGS sequence"/>
</dbReference>
<accession>A0AAD7ITK1</accession>
<keyword evidence="2" id="KW-1185">Reference proteome</keyword>
<gene>
    <name evidence="1" type="ORF">B0H16DRAFT_1691918</name>
</gene>
<comment type="caution">
    <text evidence="1">The sequence shown here is derived from an EMBL/GenBank/DDBJ whole genome shotgun (WGS) entry which is preliminary data.</text>
</comment>
<protein>
    <submittedName>
        <fullName evidence="1">Uncharacterized protein</fullName>
    </submittedName>
</protein>
<evidence type="ECO:0000313" key="2">
    <source>
        <dbReference type="Proteomes" id="UP001215598"/>
    </source>
</evidence>
<organism evidence="1 2">
    <name type="scientific">Mycena metata</name>
    <dbReference type="NCBI Taxonomy" id="1033252"/>
    <lineage>
        <taxon>Eukaryota</taxon>
        <taxon>Fungi</taxon>
        <taxon>Dikarya</taxon>
        <taxon>Basidiomycota</taxon>
        <taxon>Agaricomycotina</taxon>
        <taxon>Agaricomycetes</taxon>
        <taxon>Agaricomycetidae</taxon>
        <taxon>Agaricales</taxon>
        <taxon>Marasmiineae</taxon>
        <taxon>Mycenaceae</taxon>
        <taxon>Mycena</taxon>
    </lineage>
</organism>
<dbReference type="EMBL" id="JARKIB010000070">
    <property type="protein sequence ID" value="KAJ7749104.1"/>
    <property type="molecule type" value="Genomic_DNA"/>
</dbReference>
<reference evidence="1" key="1">
    <citation type="submission" date="2023-03" db="EMBL/GenBank/DDBJ databases">
        <title>Massive genome expansion in bonnet fungi (Mycena s.s.) driven by repeated elements and novel gene families across ecological guilds.</title>
        <authorList>
            <consortium name="Lawrence Berkeley National Laboratory"/>
            <person name="Harder C.B."/>
            <person name="Miyauchi S."/>
            <person name="Viragh M."/>
            <person name="Kuo A."/>
            <person name="Thoen E."/>
            <person name="Andreopoulos B."/>
            <person name="Lu D."/>
            <person name="Skrede I."/>
            <person name="Drula E."/>
            <person name="Henrissat B."/>
            <person name="Morin E."/>
            <person name="Kohler A."/>
            <person name="Barry K."/>
            <person name="LaButti K."/>
            <person name="Morin E."/>
            <person name="Salamov A."/>
            <person name="Lipzen A."/>
            <person name="Mereny Z."/>
            <person name="Hegedus B."/>
            <person name="Baldrian P."/>
            <person name="Stursova M."/>
            <person name="Weitz H."/>
            <person name="Taylor A."/>
            <person name="Grigoriev I.V."/>
            <person name="Nagy L.G."/>
            <person name="Martin F."/>
            <person name="Kauserud H."/>
        </authorList>
    </citation>
    <scope>NUCLEOTIDE SEQUENCE</scope>
    <source>
        <strain evidence="1">CBHHK182m</strain>
    </source>
</reference>
<dbReference type="AlphaFoldDB" id="A0AAD7ITK1"/>